<proteinExistence type="predicted"/>
<evidence type="ECO:0000313" key="1">
    <source>
        <dbReference type="EMBL" id="MFB6394100.1"/>
    </source>
</evidence>
<accession>A0ABV5CQ20</accession>
<protein>
    <submittedName>
        <fullName evidence="1">UPF0158 family protein</fullName>
    </submittedName>
</protein>
<dbReference type="InterPro" id="IPR005361">
    <property type="entry name" value="UPF0158"/>
</dbReference>
<dbReference type="EMBL" id="JBCGDC010000031">
    <property type="protein sequence ID" value="MFB6394100.1"/>
    <property type="molecule type" value="Genomic_DNA"/>
</dbReference>
<reference evidence="1 2" key="1">
    <citation type="submission" date="2024-04" db="EMBL/GenBank/DDBJ databases">
        <title>Polymorphospora sp. isolated from Baiyangdian Lake in Xiong'an New Area.</title>
        <authorList>
            <person name="Zhang X."/>
            <person name="Liu J."/>
        </authorList>
    </citation>
    <scope>NUCLEOTIDE SEQUENCE [LARGE SCALE GENOMIC DNA]</scope>
    <source>
        <strain evidence="1 2">2-325</strain>
    </source>
</reference>
<dbReference type="RefSeq" id="WP_375734341.1">
    <property type="nucleotide sequence ID" value="NZ_JBCGDC010000031.1"/>
</dbReference>
<gene>
    <name evidence="1" type="ORF">AAFH96_13425</name>
</gene>
<dbReference type="Proteomes" id="UP001582793">
    <property type="component" value="Unassembled WGS sequence"/>
</dbReference>
<comment type="caution">
    <text evidence="1">The sequence shown here is derived from an EMBL/GenBank/DDBJ whole genome shotgun (WGS) entry which is preliminary data.</text>
</comment>
<organism evidence="1 2">
    <name type="scientific">Polymorphospora lycopeni</name>
    <dbReference type="NCBI Taxonomy" id="3140240"/>
    <lineage>
        <taxon>Bacteria</taxon>
        <taxon>Bacillati</taxon>
        <taxon>Actinomycetota</taxon>
        <taxon>Actinomycetes</taxon>
        <taxon>Micromonosporales</taxon>
        <taxon>Micromonosporaceae</taxon>
        <taxon>Polymorphospora</taxon>
    </lineage>
</organism>
<sequence>MLRIADLDLDELVTALQSQDGYEQFWLIDPVTGEITFGSSDLDPDPDLDDCDLVRIDPLPSRVWYRDMADFTDGIADERAGDRLARAIQGRGAFRRFRDELHDEYPHLLQLWHGFSGRRAIRRAVEWLADNSLVDVADADRFLADHPDLDLSGTGRTARPTEV</sequence>
<dbReference type="Pfam" id="PF03682">
    <property type="entry name" value="UPF0158"/>
    <property type="match status" value="1"/>
</dbReference>
<name>A0ABV5CQ20_9ACTN</name>
<evidence type="ECO:0000313" key="2">
    <source>
        <dbReference type="Proteomes" id="UP001582793"/>
    </source>
</evidence>
<keyword evidence="2" id="KW-1185">Reference proteome</keyword>